<dbReference type="SUPFAM" id="SSF75169">
    <property type="entry name" value="DsrEFH-like"/>
    <property type="match status" value="1"/>
</dbReference>
<name>A0A2U8FHJ7_9PAST</name>
<dbReference type="Proteomes" id="UP000244920">
    <property type="component" value="Chromosome"/>
</dbReference>
<dbReference type="InterPro" id="IPR027396">
    <property type="entry name" value="DsrEFH-like"/>
</dbReference>
<dbReference type="RefSeq" id="WP_108922948.1">
    <property type="nucleotide sequence ID" value="NZ_CP029206.1"/>
</dbReference>
<dbReference type="InterPro" id="IPR017463">
    <property type="entry name" value="Sulphur_relay_TusD/DsrE"/>
</dbReference>
<evidence type="ECO:0000256" key="2">
    <source>
        <dbReference type="ARBA" id="ARBA00007067"/>
    </source>
</evidence>
<dbReference type="KEGG" id="apor:DDU33_02570"/>
<evidence type="ECO:0000256" key="4">
    <source>
        <dbReference type="ARBA" id="ARBA00022679"/>
    </source>
</evidence>
<gene>
    <name evidence="5" type="ORF">DDU33_02570</name>
</gene>
<evidence type="ECO:0000313" key="6">
    <source>
        <dbReference type="Proteomes" id="UP000244920"/>
    </source>
</evidence>
<dbReference type="PANTHER" id="PTHR34874">
    <property type="entry name" value="PROTEIN YCHN"/>
    <property type="match status" value="1"/>
</dbReference>
<reference evidence="6" key="1">
    <citation type="submission" date="2018-05" db="EMBL/GenBank/DDBJ databases">
        <title>Complete genome sequence of Actinobacillus porcitonsillarum reference strain 9953L55 (CCUG 46996).</title>
        <authorList>
            <person name="Dona V."/>
            <person name="Perreten V."/>
        </authorList>
    </citation>
    <scope>NUCLEOTIDE SEQUENCE [LARGE SCALE GENOMIC DNA]</scope>
    <source>
        <strain evidence="6">9953L55</strain>
    </source>
</reference>
<evidence type="ECO:0000256" key="1">
    <source>
        <dbReference type="ARBA" id="ARBA00004496"/>
    </source>
</evidence>
<comment type="subcellular location">
    <subcellularLocation>
        <location evidence="1">Cytoplasm</location>
    </subcellularLocation>
</comment>
<sequence length="117" mass="13041">MQYVLAIKSEGFGSQGATLAYQFAEQLLLSGHEISQIFFFQQGIHNANKWISPASDELNLLEKWQSLAKTHRLSLHLCISAAQRRGVVEQNLAEPFVLAGLGEFSHAVLKADRLLTF</sequence>
<dbReference type="GO" id="GO:0016783">
    <property type="term" value="F:sulfurtransferase activity"/>
    <property type="evidence" value="ECO:0007669"/>
    <property type="project" value="InterPro"/>
</dbReference>
<evidence type="ECO:0000256" key="3">
    <source>
        <dbReference type="ARBA" id="ARBA00022490"/>
    </source>
</evidence>
<dbReference type="InterPro" id="IPR003787">
    <property type="entry name" value="Sulphur_relay_DsrE/F-like"/>
</dbReference>
<organism evidence="5 6">
    <name type="scientific">Actinobacillus porcitonsillarum</name>
    <dbReference type="NCBI Taxonomy" id="189834"/>
    <lineage>
        <taxon>Bacteria</taxon>
        <taxon>Pseudomonadati</taxon>
        <taxon>Pseudomonadota</taxon>
        <taxon>Gammaproteobacteria</taxon>
        <taxon>Pasteurellales</taxon>
        <taxon>Pasteurellaceae</taxon>
        <taxon>Actinobacillus</taxon>
    </lineage>
</organism>
<dbReference type="NCBIfam" id="NF001237">
    <property type="entry name" value="PRK00207.1"/>
    <property type="match status" value="1"/>
</dbReference>
<accession>A0A2U8FHJ7</accession>
<keyword evidence="4 5" id="KW-0808">Transferase</keyword>
<dbReference type="Pfam" id="PF02635">
    <property type="entry name" value="DsrE"/>
    <property type="match status" value="1"/>
</dbReference>
<dbReference type="GO" id="GO:0002143">
    <property type="term" value="P:tRNA wobble position uridine thiolation"/>
    <property type="evidence" value="ECO:0007669"/>
    <property type="project" value="TreeGrafter"/>
</dbReference>
<dbReference type="NCBIfam" id="TIGR03012">
    <property type="entry name" value="sulf_tusD_dsrE"/>
    <property type="match status" value="1"/>
</dbReference>
<dbReference type="GO" id="GO:0097163">
    <property type="term" value="F:sulfur carrier activity"/>
    <property type="evidence" value="ECO:0007669"/>
    <property type="project" value="TreeGrafter"/>
</dbReference>
<proteinExistence type="inferred from homology"/>
<dbReference type="AlphaFoldDB" id="A0A2U8FHJ7"/>
<dbReference type="GO" id="GO:1990228">
    <property type="term" value="C:sulfurtransferase complex"/>
    <property type="evidence" value="ECO:0007669"/>
    <property type="project" value="TreeGrafter"/>
</dbReference>
<dbReference type="Gene3D" id="3.40.1260.10">
    <property type="entry name" value="DsrEFH-like"/>
    <property type="match status" value="1"/>
</dbReference>
<dbReference type="EMBL" id="CP029206">
    <property type="protein sequence ID" value="AWI50448.1"/>
    <property type="molecule type" value="Genomic_DNA"/>
</dbReference>
<keyword evidence="6" id="KW-1185">Reference proteome</keyword>
<protein>
    <submittedName>
        <fullName evidence="5">Sulfurtransferase complex subunit TusD</fullName>
    </submittedName>
</protein>
<comment type="similarity">
    <text evidence="2">Belongs to the DsrE/TusD family.</text>
</comment>
<dbReference type="PANTHER" id="PTHR34874:SF3">
    <property type="entry name" value="SULFURTRANSFERASE TUSD"/>
    <property type="match status" value="1"/>
</dbReference>
<evidence type="ECO:0000313" key="5">
    <source>
        <dbReference type="EMBL" id="AWI50448.1"/>
    </source>
</evidence>
<keyword evidence="3" id="KW-0963">Cytoplasm</keyword>